<gene>
    <name evidence="8" type="ORF">GPM918_LOCUS10976</name>
    <name evidence="9" type="ORF">SRO942_LOCUS10977</name>
</gene>
<evidence type="ECO:0000256" key="6">
    <source>
        <dbReference type="SAM" id="MobiDB-lite"/>
    </source>
</evidence>
<feature type="domain" description="LIM zinc-binding" evidence="7">
    <location>
        <begin position="465"/>
        <end position="526"/>
    </location>
</feature>
<evidence type="ECO:0000313" key="9">
    <source>
        <dbReference type="EMBL" id="CAF3722172.1"/>
    </source>
</evidence>
<organism evidence="8 10">
    <name type="scientific">Didymodactylos carnosus</name>
    <dbReference type="NCBI Taxonomy" id="1234261"/>
    <lineage>
        <taxon>Eukaryota</taxon>
        <taxon>Metazoa</taxon>
        <taxon>Spiralia</taxon>
        <taxon>Gnathifera</taxon>
        <taxon>Rotifera</taxon>
        <taxon>Eurotatoria</taxon>
        <taxon>Bdelloidea</taxon>
        <taxon>Philodinida</taxon>
        <taxon>Philodinidae</taxon>
        <taxon>Didymodactylos</taxon>
    </lineage>
</organism>
<dbReference type="Pfam" id="PF00412">
    <property type="entry name" value="LIM"/>
    <property type="match status" value="1"/>
</dbReference>
<feature type="region of interest" description="Disordered" evidence="6">
    <location>
        <begin position="556"/>
        <end position="587"/>
    </location>
</feature>
<evidence type="ECO:0000313" key="10">
    <source>
        <dbReference type="Proteomes" id="UP000663829"/>
    </source>
</evidence>
<dbReference type="Proteomes" id="UP000663829">
    <property type="component" value="Unassembled WGS sequence"/>
</dbReference>
<reference evidence="8" key="1">
    <citation type="submission" date="2021-02" db="EMBL/GenBank/DDBJ databases">
        <authorList>
            <person name="Nowell W R."/>
        </authorList>
    </citation>
    <scope>NUCLEOTIDE SEQUENCE</scope>
</reference>
<accession>A0A814CRT4</accession>
<feature type="region of interest" description="Disordered" evidence="6">
    <location>
        <begin position="189"/>
        <end position="225"/>
    </location>
</feature>
<dbReference type="SMART" id="SM00132">
    <property type="entry name" value="LIM"/>
    <property type="match status" value="1"/>
</dbReference>
<evidence type="ECO:0000256" key="5">
    <source>
        <dbReference type="PROSITE-ProRule" id="PRU00125"/>
    </source>
</evidence>
<feature type="compositionally biased region" description="Low complexity" evidence="6">
    <location>
        <begin position="398"/>
        <end position="432"/>
    </location>
</feature>
<dbReference type="FunFam" id="2.10.110.10:FF:000047">
    <property type="entry name" value="lipoma-preferred partner isoform X1"/>
    <property type="match status" value="1"/>
</dbReference>
<keyword evidence="10" id="KW-1185">Reference proteome</keyword>
<comment type="caution">
    <text evidence="8">The sequence shown here is derived from an EMBL/GenBank/DDBJ whole genome shotgun (WGS) entry which is preliminary data.</text>
</comment>
<evidence type="ECO:0000313" key="8">
    <source>
        <dbReference type="EMBL" id="CAF0946012.1"/>
    </source>
</evidence>
<sequence length="587" mass="65325">MTSKSFVQTQAQQFNRHQLPQNFTNDTTESLRSKLTSPETINDQFNTLSLLSSTPLSSTVSLSSRPFHRQTTFSPPPNFGRSINTNHHNSQRRYSVNNQHQNAVNDNNELEHYYPLKTKSYSNDNDESSDESISIEFPPPPLEFLTLSSDGHTKNEKKNVYSLTTKQTCLPAQTAPENSFFRTVVHKSDSGSSLSNSYQSDLESSSSPVSMNQQHPSDRKTPTSRALISVSSSQTPFIRIAAGSPTRSEIRVSASPKSTSFHEIRILRPDSPSIILNRNQIGNGTAAISSGSGGRFHISVGAPNHNHYPQQQSESFLFQQPISVHGRTSSAFRHIEVPFQRENNDYQNNQHTSNLISNHLKPLFAYGNNNNTNNINTSIIDRRSPVPSQQRPVSRGATSSFTLSTLPPSTPAPSSSSVSSLSQSVPSTSLSSGQGVSMGKEAEIDQLTKILMKSMNVSNKPNFFGMCARCNDEIIGQENGLVAMDRMYHVGCFTCSMCACRLRGMHFYAMENKPYCESCYIDCQIQFATDEGCYPLNDHILCIQCNRNRMHSLSNNNQKNNSTSIINNNNNNNNNNHYHLQNDTDDL</sequence>
<keyword evidence="4 5" id="KW-0440">LIM domain</keyword>
<dbReference type="PANTHER" id="PTHR24207:SF2">
    <property type="entry name" value="ZYX102 PROTEIN"/>
    <property type="match status" value="1"/>
</dbReference>
<feature type="compositionally biased region" description="Polar residues" evidence="6">
    <location>
        <begin position="190"/>
        <end position="215"/>
    </location>
</feature>
<dbReference type="SUPFAM" id="SSF57716">
    <property type="entry name" value="Glucocorticoid receptor-like (DNA-binding domain)"/>
    <property type="match status" value="2"/>
</dbReference>
<feature type="region of interest" description="Disordered" evidence="6">
    <location>
        <begin position="59"/>
        <end position="87"/>
    </location>
</feature>
<evidence type="ECO:0000256" key="2">
    <source>
        <dbReference type="ARBA" id="ARBA00022737"/>
    </source>
</evidence>
<feature type="compositionally biased region" description="Low complexity" evidence="6">
    <location>
        <begin position="556"/>
        <end position="576"/>
    </location>
</feature>
<dbReference type="EMBL" id="CAJOBC010002224">
    <property type="protein sequence ID" value="CAF3722172.1"/>
    <property type="molecule type" value="Genomic_DNA"/>
</dbReference>
<dbReference type="PROSITE" id="PS00478">
    <property type="entry name" value="LIM_DOMAIN_1"/>
    <property type="match status" value="1"/>
</dbReference>
<evidence type="ECO:0000256" key="4">
    <source>
        <dbReference type="ARBA" id="ARBA00023038"/>
    </source>
</evidence>
<dbReference type="Gene3D" id="2.10.110.10">
    <property type="entry name" value="Cysteine Rich Protein"/>
    <property type="match status" value="1"/>
</dbReference>
<dbReference type="CDD" id="cd09350">
    <property type="entry name" value="LIM1_TRIP6"/>
    <property type="match status" value="1"/>
</dbReference>
<dbReference type="GO" id="GO:0001725">
    <property type="term" value="C:stress fiber"/>
    <property type="evidence" value="ECO:0007669"/>
    <property type="project" value="TreeGrafter"/>
</dbReference>
<keyword evidence="2" id="KW-0677">Repeat</keyword>
<feature type="region of interest" description="Disordered" evidence="6">
    <location>
        <begin position="375"/>
        <end position="438"/>
    </location>
</feature>
<protein>
    <recommendedName>
        <fullName evidence="7">LIM zinc-binding domain-containing protein</fullName>
    </recommendedName>
</protein>
<dbReference type="EMBL" id="CAJNOQ010002224">
    <property type="protein sequence ID" value="CAF0946012.1"/>
    <property type="molecule type" value="Genomic_DNA"/>
</dbReference>
<dbReference type="InterPro" id="IPR001781">
    <property type="entry name" value="Znf_LIM"/>
</dbReference>
<dbReference type="AlphaFoldDB" id="A0A814CRT4"/>
<dbReference type="GO" id="GO:0098609">
    <property type="term" value="P:cell-cell adhesion"/>
    <property type="evidence" value="ECO:0007669"/>
    <property type="project" value="TreeGrafter"/>
</dbReference>
<dbReference type="Proteomes" id="UP000681722">
    <property type="component" value="Unassembled WGS sequence"/>
</dbReference>
<evidence type="ECO:0000256" key="1">
    <source>
        <dbReference type="ARBA" id="ARBA00022723"/>
    </source>
</evidence>
<evidence type="ECO:0000259" key="7">
    <source>
        <dbReference type="PROSITE" id="PS50023"/>
    </source>
</evidence>
<dbReference type="OrthoDB" id="25414at2759"/>
<dbReference type="PANTHER" id="PTHR24207">
    <property type="entry name" value="ZYX102 PROTEIN"/>
    <property type="match status" value="1"/>
</dbReference>
<proteinExistence type="predicted"/>
<keyword evidence="1 5" id="KW-0479">Metal-binding</keyword>
<name>A0A814CRT4_9BILA</name>
<dbReference type="GO" id="GO:0046872">
    <property type="term" value="F:metal ion binding"/>
    <property type="evidence" value="ECO:0007669"/>
    <property type="project" value="UniProtKB-KW"/>
</dbReference>
<dbReference type="PROSITE" id="PS50023">
    <property type="entry name" value="LIM_DOMAIN_2"/>
    <property type="match status" value="1"/>
</dbReference>
<keyword evidence="3 5" id="KW-0862">Zinc</keyword>
<evidence type="ECO:0000256" key="3">
    <source>
        <dbReference type="ARBA" id="ARBA00022833"/>
    </source>
</evidence>
<dbReference type="GO" id="GO:0005925">
    <property type="term" value="C:focal adhesion"/>
    <property type="evidence" value="ECO:0007669"/>
    <property type="project" value="TreeGrafter"/>
</dbReference>